<evidence type="ECO:0000313" key="3">
    <source>
        <dbReference type="WBParaSite" id="Pan_g14036.t1"/>
    </source>
</evidence>
<feature type="chain" id="PRO_5028951182" evidence="1">
    <location>
        <begin position="19"/>
        <end position="99"/>
    </location>
</feature>
<name>A0A7E4UXK2_PANRE</name>
<organism evidence="2 3">
    <name type="scientific">Panagrellus redivivus</name>
    <name type="common">Microworm</name>
    <dbReference type="NCBI Taxonomy" id="6233"/>
    <lineage>
        <taxon>Eukaryota</taxon>
        <taxon>Metazoa</taxon>
        <taxon>Ecdysozoa</taxon>
        <taxon>Nematoda</taxon>
        <taxon>Chromadorea</taxon>
        <taxon>Rhabditida</taxon>
        <taxon>Tylenchina</taxon>
        <taxon>Panagrolaimomorpha</taxon>
        <taxon>Panagrolaimoidea</taxon>
        <taxon>Panagrolaimidae</taxon>
        <taxon>Panagrellus</taxon>
    </lineage>
</organism>
<evidence type="ECO:0000313" key="2">
    <source>
        <dbReference type="Proteomes" id="UP000492821"/>
    </source>
</evidence>
<proteinExistence type="predicted"/>
<protein>
    <submittedName>
        <fullName evidence="3">Saposin B-type domain-containing protein</fullName>
    </submittedName>
</protein>
<evidence type="ECO:0000256" key="1">
    <source>
        <dbReference type="SAM" id="SignalP"/>
    </source>
</evidence>
<feature type="signal peptide" evidence="1">
    <location>
        <begin position="1"/>
        <end position="18"/>
    </location>
</feature>
<sequence>MNTVTVLVFAALAFVVVAKPGSCIPPCVDYMADIRTKVGNGGKNASIETIKAVLMQGCDPELKEWCTKYSIREAPTLKAWYDSGKTDKMICEDFCNEKI</sequence>
<dbReference type="AlphaFoldDB" id="A0A7E4UXK2"/>
<dbReference type="Proteomes" id="UP000492821">
    <property type="component" value="Unassembled WGS sequence"/>
</dbReference>
<accession>A0A7E4UXK2</accession>
<keyword evidence="1" id="KW-0732">Signal</keyword>
<reference evidence="2" key="1">
    <citation type="journal article" date="2013" name="Genetics">
        <title>The draft genome and transcriptome of Panagrellus redivivus are shaped by the harsh demands of a free-living lifestyle.</title>
        <authorList>
            <person name="Srinivasan J."/>
            <person name="Dillman A.R."/>
            <person name="Macchietto M.G."/>
            <person name="Heikkinen L."/>
            <person name="Lakso M."/>
            <person name="Fracchia K.M."/>
            <person name="Antoshechkin I."/>
            <person name="Mortazavi A."/>
            <person name="Wong G."/>
            <person name="Sternberg P.W."/>
        </authorList>
    </citation>
    <scope>NUCLEOTIDE SEQUENCE [LARGE SCALE GENOMIC DNA]</scope>
    <source>
        <strain evidence="2">MT8872</strain>
    </source>
</reference>
<keyword evidence="2" id="KW-1185">Reference proteome</keyword>
<dbReference type="WBParaSite" id="Pan_g14036.t1">
    <property type="protein sequence ID" value="Pan_g14036.t1"/>
    <property type="gene ID" value="Pan_g14036"/>
</dbReference>
<reference evidence="3" key="2">
    <citation type="submission" date="2020-10" db="UniProtKB">
        <authorList>
            <consortium name="WormBaseParasite"/>
        </authorList>
    </citation>
    <scope>IDENTIFICATION</scope>
</reference>